<dbReference type="Gene3D" id="1.10.287.470">
    <property type="entry name" value="Helix hairpin bin"/>
    <property type="match status" value="1"/>
</dbReference>
<name>A0AAE6T898_9BACT</name>
<dbReference type="InterPro" id="IPR058792">
    <property type="entry name" value="Beta-barrel_RND_2"/>
</dbReference>
<dbReference type="InterPro" id="IPR058625">
    <property type="entry name" value="MdtA-like_BSH"/>
</dbReference>
<evidence type="ECO:0000256" key="4">
    <source>
        <dbReference type="SAM" id="MobiDB-lite"/>
    </source>
</evidence>
<evidence type="ECO:0000259" key="7">
    <source>
        <dbReference type="Pfam" id="PF25917"/>
    </source>
</evidence>
<dbReference type="Pfam" id="PF25876">
    <property type="entry name" value="HH_MFP_RND"/>
    <property type="match status" value="1"/>
</dbReference>
<dbReference type="PANTHER" id="PTHR32347:SF14">
    <property type="entry name" value="EFFLUX SYSTEM COMPONENT YKNX-RELATED"/>
    <property type="match status" value="1"/>
</dbReference>
<evidence type="ECO:0000313" key="11">
    <source>
        <dbReference type="Proteomes" id="UP000642553"/>
    </source>
</evidence>
<keyword evidence="2 3" id="KW-0175">Coiled coil</keyword>
<dbReference type="AlphaFoldDB" id="A0AAE6T898"/>
<dbReference type="Pfam" id="PF25954">
    <property type="entry name" value="Beta-barrel_RND_2"/>
    <property type="match status" value="1"/>
</dbReference>
<dbReference type="PANTHER" id="PTHR32347">
    <property type="entry name" value="EFFLUX SYSTEM COMPONENT YKNX-RELATED"/>
    <property type="match status" value="1"/>
</dbReference>
<feature type="domain" description="Multidrug resistance protein MdtA-like alpha-helical hairpin" evidence="6">
    <location>
        <begin position="121"/>
        <end position="182"/>
    </location>
</feature>
<dbReference type="GeneID" id="84023667"/>
<feature type="region of interest" description="Disordered" evidence="4">
    <location>
        <begin position="418"/>
        <end position="465"/>
    </location>
</feature>
<dbReference type="InterPro" id="IPR050465">
    <property type="entry name" value="UPF0194_transport"/>
</dbReference>
<dbReference type="InterPro" id="IPR058624">
    <property type="entry name" value="MdtA-like_HH"/>
</dbReference>
<dbReference type="Pfam" id="PF25917">
    <property type="entry name" value="BSH_RND"/>
    <property type="match status" value="1"/>
</dbReference>
<evidence type="ECO:0000256" key="2">
    <source>
        <dbReference type="ARBA" id="ARBA00023054"/>
    </source>
</evidence>
<keyword evidence="5" id="KW-0812">Transmembrane</keyword>
<comment type="subcellular location">
    <subcellularLocation>
        <location evidence="1">Cell envelope</location>
    </subcellularLocation>
</comment>
<protein>
    <submittedName>
        <fullName evidence="9 10">RND transporter</fullName>
    </submittedName>
</protein>
<keyword evidence="12" id="KW-1185">Reference proteome</keyword>
<reference evidence="9 12" key="2">
    <citation type="submission" date="2022-03" db="EMBL/GenBank/DDBJ databases">
        <title>Taxonomic description of new species and reclassification of some bacterial strains.</title>
        <authorList>
            <person name="Ndongo S."/>
        </authorList>
    </citation>
    <scope>NUCLEOTIDE SEQUENCE [LARGE SCALE GENOMIC DNA]</scope>
    <source>
        <strain evidence="9 12">Marseille-P6666</strain>
    </source>
</reference>
<evidence type="ECO:0000256" key="3">
    <source>
        <dbReference type="SAM" id="Coils"/>
    </source>
</evidence>
<accession>A0AAE6T898</accession>
<feature type="transmembrane region" description="Helical" evidence="5">
    <location>
        <begin position="7"/>
        <end position="24"/>
    </location>
</feature>
<feature type="coiled-coil region" evidence="3">
    <location>
        <begin position="113"/>
        <end position="199"/>
    </location>
</feature>
<feature type="domain" description="Multidrug resistance protein MdtA-like barrel-sandwich hybrid" evidence="7">
    <location>
        <begin position="59"/>
        <end position="230"/>
    </location>
</feature>
<evidence type="ECO:0000313" key="9">
    <source>
        <dbReference type="EMBL" id="MCL6657127.1"/>
    </source>
</evidence>
<evidence type="ECO:0000259" key="8">
    <source>
        <dbReference type="Pfam" id="PF25954"/>
    </source>
</evidence>
<evidence type="ECO:0000256" key="1">
    <source>
        <dbReference type="ARBA" id="ARBA00004196"/>
    </source>
</evidence>
<dbReference type="EMBL" id="JAMGSI010000001">
    <property type="protein sequence ID" value="MCL6657127.1"/>
    <property type="molecule type" value="Genomic_DNA"/>
</dbReference>
<organism evidence="10 11">
    <name type="scientific">Akkermansia massiliensis</name>
    <dbReference type="NCBI Taxonomy" id="2927224"/>
    <lineage>
        <taxon>Bacteria</taxon>
        <taxon>Pseudomonadati</taxon>
        <taxon>Verrucomicrobiota</taxon>
        <taxon>Verrucomicrobiia</taxon>
        <taxon>Verrucomicrobiales</taxon>
        <taxon>Akkermansiaceae</taxon>
        <taxon>Akkermansia</taxon>
    </lineage>
</organism>
<reference evidence="10" key="1">
    <citation type="submission" date="2018-05" db="EMBL/GenBank/DDBJ databases">
        <title>Complete genome sequnece of Akkermansia muciniphila EB-AMDK-40.</title>
        <authorList>
            <person name="Nam Y.-D."/>
            <person name="Chung W.-H."/>
            <person name="Park Y.S."/>
            <person name="Kang J."/>
        </authorList>
    </citation>
    <scope>NUCLEOTIDE SEQUENCE</scope>
    <source>
        <strain evidence="10">EB-AMDK-40</strain>
    </source>
</reference>
<dbReference type="Gene3D" id="2.40.30.170">
    <property type="match status" value="1"/>
</dbReference>
<evidence type="ECO:0000259" key="6">
    <source>
        <dbReference type="Pfam" id="PF25876"/>
    </source>
</evidence>
<keyword evidence="5" id="KW-1133">Transmembrane helix</keyword>
<dbReference type="GO" id="GO:0030313">
    <property type="term" value="C:cell envelope"/>
    <property type="evidence" value="ECO:0007669"/>
    <property type="project" value="UniProtKB-SubCell"/>
</dbReference>
<dbReference type="RefSeq" id="WP_022396972.1">
    <property type="nucleotide sequence ID" value="NZ_CP029701.1"/>
</dbReference>
<feature type="domain" description="CusB-like beta-barrel" evidence="8">
    <location>
        <begin position="247"/>
        <end position="319"/>
    </location>
</feature>
<evidence type="ECO:0000313" key="12">
    <source>
        <dbReference type="Proteomes" id="UP001202031"/>
    </source>
</evidence>
<dbReference type="Proteomes" id="UP000642553">
    <property type="component" value="Chromosome"/>
</dbReference>
<dbReference type="SUPFAM" id="SSF111369">
    <property type="entry name" value="HlyD-like secretion proteins"/>
    <property type="match status" value="2"/>
</dbReference>
<gene>
    <name evidence="10" type="ORF">DMI76_00625</name>
    <name evidence="9" type="ORF">M8N44_07330</name>
</gene>
<evidence type="ECO:0000313" key="10">
    <source>
        <dbReference type="EMBL" id="QHV61967.1"/>
    </source>
</evidence>
<evidence type="ECO:0000256" key="5">
    <source>
        <dbReference type="SAM" id="Phobius"/>
    </source>
</evidence>
<dbReference type="SMR" id="A0AAE6T898"/>
<keyword evidence="5" id="KW-0472">Membrane</keyword>
<proteinExistence type="predicted"/>
<dbReference type="EMBL" id="CP029701">
    <property type="protein sequence ID" value="QHV61967.1"/>
    <property type="molecule type" value="Genomic_DNA"/>
</dbReference>
<sequence>MKGFIKLIIVIAVLGGIWFAWEQWKGNEAIQVDYQTEPLEKGDLMITIDATGVTEPDELVDVGAQVSGIIMEFGKDLDGKVVDYSSPVKAGQMLAEIDKLPVQLDVQRAEASKAQAIAGIARAKADIQQAKAKHQQARLDRERAEKLGPGDALSKSSYDQYIADEETARANVAVAEASLQEAEASLKQAEAALKKEMRNLEYTTIQSPVDGVVVKRLVNIGQTVVSSMSASSLFYIATDLSKLKIWAAVNEADIGSIRKGQEVLFTVDAFSGRKFKGTVDKIRLDATMTSNVVTYIVDIDVPNPDKLLIPYLTANVQFVVEDIRDAFLVSNAALRFRPETELVSAEQKAAFERMQPELAAPAQNGQKKKAVVWELRDNLLYPHLVTRGESNGMLTAITGETLREGMEIVSTAQILNRSGNSEDGASASAGGENPFAPKMPPRRKPSTGNTKAPSASGNGGPPPPP</sequence>
<dbReference type="Gene3D" id="2.40.50.100">
    <property type="match status" value="1"/>
</dbReference>
<dbReference type="Proteomes" id="UP001202031">
    <property type="component" value="Unassembled WGS sequence"/>
</dbReference>